<gene>
    <name evidence="2" type="ORF">GCM10022263_05820</name>
</gene>
<feature type="region of interest" description="Disordered" evidence="1">
    <location>
        <begin position="103"/>
        <end position="131"/>
    </location>
</feature>
<dbReference type="RefSeq" id="WP_218232400.1">
    <property type="nucleotide sequence ID" value="NZ_BAABBB010000004.1"/>
</dbReference>
<evidence type="ECO:0000313" key="3">
    <source>
        <dbReference type="Proteomes" id="UP001500301"/>
    </source>
</evidence>
<dbReference type="EMBL" id="BAABBB010000004">
    <property type="protein sequence ID" value="GAA3520741.1"/>
    <property type="molecule type" value="Genomic_DNA"/>
</dbReference>
<name>A0ABP6UVT7_9ACTN</name>
<accession>A0ABP6UVT7</accession>
<organism evidence="2 3">
    <name type="scientific">Nocardioides daeguensis</name>
    <dbReference type="NCBI Taxonomy" id="908359"/>
    <lineage>
        <taxon>Bacteria</taxon>
        <taxon>Bacillati</taxon>
        <taxon>Actinomycetota</taxon>
        <taxon>Actinomycetes</taxon>
        <taxon>Propionibacteriales</taxon>
        <taxon>Nocardioidaceae</taxon>
        <taxon>Nocardioides</taxon>
    </lineage>
</organism>
<feature type="compositionally biased region" description="Basic and acidic residues" evidence="1">
    <location>
        <begin position="121"/>
        <end position="131"/>
    </location>
</feature>
<keyword evidence="3" id="KW-1185">Reference proteome</keyword>
<dbReference type="Proteomes" id="UP001500301">
    <property type="component" value="Unassembled WGS sequence"/>
</dbReference>
<protein>
    <submittedName>
        <fullName evidence="2">Uncharacterized protein</fullName>
    </submittedName>
</protein>
<evidence type="ECO:0000256" key="1">
    <source>
        <dbReference type="SAM" id="MobiDB-lite"/>
    </source>
</evidence>
<evidence type="ECO:0000313" key="2">
    <source>
        <dbReference type="EMBL" id="GAA3520741.1"/>
    </source>
</evidence>
<comment type="caution">
    <text evidence="2">The sequence shown here is derived from an EMBL/GenBank/DDBJ whole genome shotgun (WGS) entry which is preliminary data.</text>
</comment>
<sequence length="131" mass="14228">MADPQITEVDERTTGWEYDSPVFRVYLQDAGSTEDVATPAATATYDVTGADLLQVVDWAQDRASGSRTYAIALVLDEGRGLVWLIGADANSTSDLPAELDAQRRMRARRTSPVGIPVSDRMPPDVRGDEAD</sequence>
<proteinExistence type="predicted"/>
<reference evidence="3" key="1">
    <citation type="journal article" date="2019" name="Int. J. Syst. Evol. Microbiol.">
        <title>The Global Catalogue of Microorganisms (GCM) 10K type strain sequencing project: providing services to taxonomists for standard genome sequencing and annotation.</title>
        <authorList>
            <consortium name="The Broad Institute Genomics Platform"/>
            <consortium name="The Broad Institute Genome Sequencing Center for Infectious Disease"/>
            <person name="Wu L."/>
            <person name="Ma J."/>
        </authorList>
    </citation>
    <scope>NUCLEOTIDE SEQUENCE [LARGE SCALE GENOMIC DNA]</scope>
    <source>
        <strain evidence="3">JCM 17460</strain>
    </source>
</reference>